<dbReference type="PROSITE" id="PS50836">
    <property type="entry name" value="DOMON"/>
    <property type="match status" value="1"/>
</dbReference>
<evidence type="ECO:0000256" key="9">
    <source>
        <dbReference type="ARBA" id="ARBA00023004"/>
    </source>
</evidence>
<dbReference type="PROSITE" id="PS50939">
    <property type="entry name" value="CYTOCHROME_B561"/>
    <property type="match status" value="1"/>
</dbReference>
<feature type="transmembrane region" description="Helical" evidence="14">
    <location>
        <begin position="220"/>
        <end position="238"/>
    </location>
</feature>
<feature type="binding site" description="axial binding residue" evidence="13">
    <location>
        <position position="219"/>
    </location>
    <ligand>
        <name>heme b</name>
        <dbReference type="ChEBI" id="CHEBI:60344"/>
        <label>1</label>
    </ligand>
    <ligandPart>
        <name>Fe</name>
        <dbReference type="ChEBI" id="CHEBI:18248"/>
    </ligandPart>
</feature>
<dbReference type="PANTHER" id="PTHR23130">
    <property type="entry name" value="CYTOCHROME B561 AND DOMON DOMAIN-CONTAINING PROTEIN"/>
    <property type="match status" value="1"/>
</dbReference>
<feature type="binding site" description="axial binding residue" evidence="13">
    <location>
        <position position="255"/>
    </location>
    <ligand>
        <name>heme b</name>
        <dbReference type="ChEBI" id="CHEBI:60344"/>
        <label>1</label>
    </ligand>
    <ligandPart>
        <name>Fe</name>
        <dbReference type="ChEBI" id="CHEBI:18248"/>
    </ligandPart>
</feature>
<feature type="transmembrane region" description="Helical" evidence="14">
    <location>
        <begin position="320"/>
        <end position="340"/>
    </location>
</feature>
<feature type="transmembrane region" description="Helical" evidence="14">
    <location>
        <begin position="250"/>
        <end position="270"/>
    </location>
</feature>
<dbReference type="PIRSF" id="PIRSF037471">
    <property type="entry name" value="UCP037471"/>
    <property type="match status" value="1"/>
</dbReference>
<evidence type="ECO:0000256" key="4">
    <source>
        <dbReference type="ARBA" id="ARBA00022692"/>
    </source>
</evidence>
<dbReference type="InterPro" id="IPR017214">
    <property type="entry name" value="UCP037471"/>
</dbReference>
<feature type="domain" description="Cytochrome b561" evidence="17">
    <location>
        <begin position="183"/>
        <end position="379"/>
    </location>
</feature>
<evidence type="ECO:0000256" key="10">
    <source>
        <dbReference type="ARBA" id="ARBA00023136"/>
    </source>
</evidence>
<keyword evidence="6 15" id="KW-0732">Signal</keyword>
<dbReference type="CDD" id="cd09629">
    <property type="entry name" value="DOMON_CIL1_like"/>
    <property type="match status" value="1"/>
</dbReference>
<evidence type="ECO:0000259" key="17">
    <source>
        <dbReference type="PROSITE" id="PS50939"/>
    </source>
</evidence>
<evidence type="ECO:0000256" key="7">
    <source>
        <dbReference type="ARBA" id="ARBA00022982"/>
    </source>
</evidence>
<accession>A0A1J3HDZ8</accession>
<dbReference type="CDD" id="cd08760">
    <property type="entry name" value="Cyt_b561_FRRS1_like"/>
    <property type="match status" value="1"/>
</dbReference>
<evidence type="ECO:0000313" key="18">
    <source>
        <dbReference type="EMBL" id="JAU65757.1"/>
    </source>
</evidence>
<feature type="signal peptide" evidence="15">
    <location>
        <begin position="1"/>
        <end position="31"/>
    </location>
</feature>
<evidence type="ECO:0000256" key="14">
    <source>
        <dbReference type="SAM" id="Phobius"/>
    </source>
</evidence>
<dbReference type="GO" id="GO:0046872">
    <property type="term" value="F:metal ion binding"/>
    <property type="evidence" value="ECO:0007669"/>
    <property type="project" value="UniProtKB-KW"/>
</dbReference>
<dbReference type="AlphaFoldDB" id="A0A1J3HDZ8"/>
<keyword evidence="3" id="KW-0349">Heme</keyword>
<name>A0A1J3HDZ8_NOCCA</name>
<evidence type="ECO:0000256" key="13">
    <source>
        <dbReference type="PIRSR" id="PIRSR037471-1"/>
    </source>
</evidence>
<evidence type="ECO:0000256" key="1">
    <source>
        <dbReference type="ARBA" id="ARBA00004141"/>
    </source>
</evidence>
<evidence type="ECO:0000256" key="15">
    <source>
        <dbReference type="SAM" id="SignalP"/>
    </source>
</evidence>
<feature type="binding site" description="axial binding residue" evidence="13">
    <location>
        <position position="288"/>
    </location>
    <ligand>
        <name>heme b</name>
        <dbReference type="ChEBI" id="CHEBI:60344"/>
        <label>1</label>
    </ligand>
    <ligandPart>
        <name>Fe</name>
        <dbReference type="ChEBI" id="CHEBI:18248"/>
    </ligandPart>
</feature>
<dbReference type="InterPro" id="IPR006593">
    <property type="entry name" value="Cyt_b561/ferric_Rdtase_TM"/>
</dbReference>
<keyword evidence="7 12" id="KW-0249">Electron transport</keyword>
<dbReference type="EMBL" id="GEVL01011584">
    <property type="protein sequence ID" value="JAU65757.1"/>
    <property type="molecule type" value="Transcribed_RNA"/>
</dbReference>
<feature type="chain" id="PRO_5009622575" description="Cytochrome b561 and DOMON domain-containing protein" evidence="15">
    <location>
        <begin position="32"/>
        <end position="406"/>
    </location>
</feature>
<sequence>MSNHISVMKLLNQFLLLPLVLSISMTTLSYAQTCSDYKFSSNNVFQSCNDLPFLDSFLHHTYDSSTGSLHIAYRHTKLTSGKWVAWAVNPTSTGMVGAQAIMAYPQSDGTVRVYTSPIRSYQTSLQEGDLSFNVSGLSATYENNEMVVLASLKLSQDLGNGGTINTVWQDGSMSGNSPLSHPTSGNNVRSMSTINLVSGVSAAAGGAGGSSKLRKRNIHGILNGMSWGIMMPIGAIIARYLRVAESANPAWFYIHVSCQASGYVIGVAGWATGLKLGGDSPGIQYSTHRAIGIALFTLATVQVSAMFLRPKPEHKHRLYWNIYHHTIGYTVIILGVVNVFKGLEILSPKKQWRNAYIGIIVALAIVATVLEAFTWYVVIRRRKLEESTKTAQRGPPNGMWSLGEGN</sequence>
<dbReference type="Pfam" id="PF03188">
    <property type="entry name" value="Cytochrom_B561"/>
    <property type="match status" value="1"/>
</dbReference>
<keyword evidence="9 13" id="KW-0408">Iron</keyword>
<keyword evidence="2 12" id="KW-0813">Transport</keyword>
<proteinExistence type="predicted"/>
<dbReference type="Gene3D" id="1.20.120.1770">
    <property type="match status" value="1"/>
</dbReference>
<dbReference type="PANTHER" id="PTHR23130:SF177">
    <property type="entry name" value="CYTOCHROME B561 AND DOMON DOMAIN-CONTAINING PROTEIN"/>
    <property type="match status" value="1"/>
</dbReference>
<protein>
    <recommendedName>
        <fullName evidence="12">Cytochrome b561 and DOMON domain-containing protein</fullName>
    </recommendedName>
</protein>
<dbReference type="GO" id="GO:0016020">
    <property type="term" value="C:membrane"/>
    <property type="evidence" value="ECO:0007669"/>
    <property type="project" value="UniProtKB-SubCell"/>
</dbReference>
<organism evidence="18">
    <name type="scientific">Noccaea caerulescens</name>
    <name type="common">Alpine penny-cress</name>
    <name type="synonym">Thlaspi caerulescens</name>
    <dbReference type="NCBI Taxonomy" id="107243"/>
    <lineage>
        <taxon>Eukaryota</taxon>
        <taxon>Viridiplantae</taxon>
        <taxon>Streptophyta</taxon>
        <taxon>Embryophyta</taxon>
        <taxon>Tracheophyta</taxon>
        <taxon>Spermatophyta</taxon>
        <taxon>Magnoliopsida</taxon>
        <taxon>eudicotyledons</taxon>
        <taxon>Gunneridae</taxon>
        <taxon>Pentapetalae</taxon>
        <taxon>rosids</taxon>
        <taxon>malvids</taxon>
        <taxon>Brassicales</taxon>
        <taxon>Brassicaceae</taxon>
        <taxon>Coluteocarpeae</taxon>
        <taxon>Noccaea</taxon>
    </lineage>
</organism>
<evidence type="ECO:0000256" key="5">
    <source>
        <dbReference type="ARBA" id="ARBA00022723"/>
    </source>
</evidence>
<evidence type="ECO:0000259" key="16">
    <source>
        <dbReference type="PROSITE" id="PS50836"/>
    </source>
</evidence>
<feature type="binding site" description="axial binding residue" evidence="13">
    <location>
        <position position="324"/>
    </location>
    <ligand>
        <name>heme b</name>
        <dbReference type="ChEBI" id="CHEBI:60344"/>
        <label>1</label>
    </ligand>
    <ligandPart>
        <name>Fe</name>
        <dbReference type="ChEBI" id="CHEBI:18248"/>
    </ligandPart>
</feature>
<evidence type="ECO:0000256" key="11">
    <source>
        <dbReference type="ARBA" id="ARBA00053871"/>
    </source>
</evidence>
<dbReference type="InterPro" id="IPR005018">
    <property type="entry name" value="DOMON_domain"/>
</dbReference>
<gene>
    <name evidence="18" type="ORF">LE_TR9432_c0_g1_i1_g.31811</name>
</gene>
<comment type="function">
    <text evidence="11">May act as a catecholamine-responsive trans-membrane electron transporter.</text>
</comment>
<feature type="domain" description="DOMON" evidence="16">
    <location>
        <begin position="54"/>
        <end position="171"/>
    </location>
</feature>
<keyword evidence="4 14" id="KW-0812">Transmembrane</keyword>
<comment type="subcellular location">
    <subcellularLocation>
        <location evidence="1">Membrane</location>
        <topology evidence="1">Multi-pass membrane protein</topology>
    </subcellularLocation>
</comment>
<reference evidence="18" key="1">
    <citation type="submission" date="2016-07" db="EMBL/GenBank/DDBJ databases">
        <title>De novo transcriptome assembly of four accessions of the metal hyperaccumulator plant Noccaea caerulescens.</title>
        <authorList>
            <person name="Blande D."/>
            <person name="Halimaa P."/>
            <person name="Tervahauta A.I."/>
            <person name="Aarts M.G."/>
            <person name="Karenlampi S.O."/>
        </authorList>
    </citation>
    <scope>NUCLEOTIDE SEQUENCE</scope>
</reference>
<comment type="cofactor">
    <cofactor evidence="12">
        <name>heme b</name>
        <dbReference type="ChEBI" id="CHEBI:60344"/>
    </cofactor>
    <text evidence="12">Binds 2 heme b groups non-covalently.</text>
</comment>
<evidence type="ECO:0000256" key="8">
    <source>
        <dbReference type="ARBA" id="ARBA00022989"/>
    </source>
</evidence>
<evidence type="ECO:0000256" key="2">
    <source>
        <dbReference type="ARBA" id="ARBA00022448"/>
    </source>
</evidence>
<evidence type="ECO:0000256" key="12">
    <source>
        <dbReference type="PIRNR" id="PIRNR037471"/>
    </source>
</evidence>
<evidence type="ECO:0000256" key="6">
    <source>
        <dbReference type="ARBA" id="ARBA00022729"/>
    </source>
</evidence>
<keyword evidence="8 14" id="KW-1133">Transmembrane helix</keyword>
<dbReference type="SMART" id="SM00665">
    <property type="entry name" value="B561"/>
    <property type="match status" value="1"/>
</dbReference>
<keyword evidence="10 12" id="KW-0472">Membrane</keyword>
<dbReference type="InterPro" id="IPR045265">
    <property type="entry name" value="AIR12_DOMON"/>
</dbReference>
<dbReference type="FunFam" id="1.20.120.1770:FF:000007">
    <property type="entry name" value="Cytochrome b561 and DOMON domain-containing protein"/>
    <property type="match status" value="1"/>
</dbReference>
<dbReference type="Pfam" id="PF04526">
    <property type="entry name" value="DUF568"/>
    <property type="match status" value="1"/>
</dbReference>
<evidence type="ECO:0000256" key="3">
    <source>
        <dbReference type="ARBA" id="ARBA00022617"/>
    </source>
</evidence>
<keyword evidence="5 13" id="KW-0479">Metal-binding</keyword>
<feature type="transmembrane region" description="Helical" evidence="14">
    <location>
        <begin position="290"/>
        <end position="308"/>
    </location>
</feature>
<feature type="transmembrane region" description="Helical" evidence="14">
    <location>
        <begin position="355"/>
        <end position="379"/>
    </location>
</feature>